<evidence type="ECO:0000313" key="2">
    <source>
        <dbReference type="Proteomes" id="UP000284676"/>
    </source>
</evidence>
<organism evidence="1 2">
    <name type="scientific">Fusobacterium mortiferum</name>
    <dbReference type="NCBI Taxonomy" id="850"/>
    <lineage>
        <taxon>Bacteria</taxon>
        <taxon>Fusobacteriati</taxon>
        <taxon>Fusobacteriota</taxon>
        <taxon>Fusobacteriia</taxon>
        <taxon>Fusobacteriales</taxon>
        <taxon>Fusobacteriaceae</taxon>
        <taxon>Fusobacterium</taxon>
    </lineage>
</organism>
<reference evidence="1 2" key="1">
    <citation type="submission" date="2018-08" db="EMBL/GenBank/DDBJ databases">
        <title>A genome reference for cultivated species of the human gut microbiota.</title>
        <authorList>
            <person name="Zou Y."/>
            <person name="Xue W."/>
            <person name="Luo G."/>
        </authorList>
    </citation>
    <scope>NUCLEOTIDE SEQUENCE [LARGE SCALE GENOMIC DNA]</scope>
    <source>
        <strain evidence="1 2">AM25-1</strain>
    </source>
</reference>
<gene>
    <name evidence="1" type="ORF">DW663_09965</name>
</gene>
<accession>A0A414PQD1</accession>
<dbReference type="AlphaFoldDB" id="A0A414PQD1"/>
<dbReference type="EMBL" id="QRHL01000022">
    <property type="protein sequence ID" value="RHF70748.1"/>
    <property type="molecule type" value="Genomic_DNA"/>
</dbReference>
<comment type="caution">
    <text evidence="1">The sequence shown here is derived from an EMBL/GenBank/DDBJ whole genome shotgun (WGS) entry which is preliminary data.</text>
</comment>
<protein>
    <submittedName>
        <fullName evidence="1">Toxin-antitoxin system YwqK family antitoxin</fullName>
    </submittedName>
</protein>
<proteinExistence type="predicted"/>
<dbReference type="SUPFAM" id="SSF82185">
    <property type="entry name" value="Histone H3 K4-specific methyltransferase SET7/9 N-terminal domain"/>
    <property type="match status" value="1"/>
</dbReference>
<name>A0A414PQD1_FUSMR</name>
<dbReference type="InterPro" id="IPR011652">
    <property type="entry name" value="MORN_2"/>
</dbReference>
<evidence type="ECO:0000313" key="1">
    <source>
        <dbReference type="EMBL" id="RHF70748.1"/>
    </source>
</evidence>
<dbReference type="Gene3D" id="2.20.110.10">
    <property type="entry name" value="Histone H3 K4-specific methyltransferase SET7/9 N-terminal domain"/>
    <property type="match status" value="2"/>
</dbReference>
<sequence>MLILFFIINYISFSSTKSAYDYEITEKRGIIYLKKDSSPFTGKVITKKDRSFYLEGKPHGKWLTFYPNGNLKSIESWKNGKLFGKYILYQENGTKIFETTYLNGKDNGNYFLFHPNGQIQVQGRFKNGIPKGVWKYYNSKGKLIGKATYPDN</sequence>
<dbReference type="Proteomes" id="UP000284676">
    <property type="component" value="Unassembled WGS sequence"/>
</dbReference>
<dbReference type="Pfam" id="PF07661">
    <property type="entry name" value="MORN_2"/>
    <property type="match status" value="3"/>
</dbReference>